<organism evidence="2">
    <name type="scientific">bioreactor metagenome</name>
    <dbReference type="NCBI Taxonomy" id="1076179"/>
    <lineage>
        <taxon>unclassified sequences</taxon>
        <taxon>metagenomes</taxon>
        <taxon>ecological metagenomes</taxon>
    </lineage>
</organism>
<dbReference type="AlphaFoldDB" id="A0A644Y7J1"/>
<feature type="region of interest" description="Disordered" evidence="1">
    <location>
        <begin position="294"/>
        <end position="327"/>
    </location>
</feature>
<feature type="region of interest" description="Disordered" evidence="1">
    <location>
        <begin position="445"/>
        <end position="465"/>
    </location>
</feature>
<feature type="compositionally biased region" description="Basic and acidic residues" evidence="1">
    <location>
        <begin position="354"/>
        <end position="378"/>
    </location>
</feature>
<gene>
    <name evidence="2" type="ORF">SDC9_70618</name>
</gene>
<protein>
    <submittedName>
        <fullName evidence="2">Uncharacterized protein</fullName>
    </submittedName>
</protein>
<dbReference type="EMBL" id="VSSQ01004193">
    <property type="protein sequence ID" value="MPM24137.1"/>
    <property type="molecule type" value="Genomic_DNA"/>
</dbReference>
<evidence type="ECO:0000256" key="1">
    <source>
        <dbReference type="SAM" id="MobiDB-lite"/>
    </source>
</evidence>
<feature type="region of interest" description="Disordered" evidence="1">
    <location>
        <begin position="354"/>
        <end position="392"/>
    </location>
</feature>
<feature type="compositionally biased region" description="Basic and acidic residues" evidence="1">
    <location>
        <begin position="296"/>
        <end position="315"/>
    </location>
</feature>
<sequence>MGSESAGFEQTPRDIVREVPEAQGGAAEVLETSVDRLGRPVAGTWPVEEREDVGGALLERAAELAQLDEQTRDAACEGVDELLHDELAELAVGFPVGGDHALVDAPGRLDLGVLLVGEQLLEASLLLLGEQPRSGVEGATGLVERILLPPASPECVALNAASALVERVASQPHDVERVHHRHRVRELFSGSGLEPGEPVHRDDLDTVPPGLRTFGEPGLEHRLRAAFHHVQQPRGARLLPRRGEVDDHGDVLVPEPRVTPHVLVDTDHPNPVEPGRVIDEHSAPLGQDRIIRRVPGHPETRGDTRHGEVVDHESFQRPPHPTTGQLRPFRSHRREVFTPGTPAPRALVAADPDQQRGRAMPERLMRETPRTRPARERPTAATPTPRVRLGDPALDHRPIRVQPLADGHEAQFVETAEHRQIRGREGSVVHVEVFRQMVSVRTSIIGRPRPLPGHQRAQPPTPSTAKSRLFTIWATRRILGRQNASMLLGF</sequence>
<reference evidence="2" key="1">
    <citation type="submission" date="2019-08" db="EMBL/GenBank/DDBJ databases">
        <authorList>
            <person name="Kucharzyk K."/>
            <person name="Murdoch R.W."/>
            <person name="Higgins S."/>
            <person name="Loffler F."/>
        </authorList>
    </citation>
    <scope>NUCLEOTIDE SEQUENCE</scope>
</reference>
<evidence type="ECO:0000313" key="2">
    <source>
        <dbReference type="EMBL" id="MPM24137.1"/>
    </source>
</evidence>
<name>A0A644Y7J1_9ZZZZ</name>
<accession>A0A644Y7J1</accession>
<proteinExistence type="predicted"/>
<comment type="caution">
    <text evidence="2">The sequence shown here is derived from an EMBL/GenBank/DDBJ whole genome shotgun (WGS) entry which is preliminary data.</text>
</comment>
<feature type="region of interest" description="Disordered" evidence="1">
    <location>
        <begin position="189"/>
        <end position="208"/>
    </location>
</feature>